<evidence type="ECO:0000313" key="2">
    <source>
        <dbReference type="EMBL" id="PSC06297.1"/>
    </source>
</evidence>
<reference evidence="3" key="1">
    <citation type="submission" date="2018-03" db="EMBL/GenBank/DDBJ databases">
        <authorList>
            <person name="Sun L."/>
            <person name="Liu H."/>
            <person name="Chen W."/>
            <person name="Huang K."/>
            <person name="Liu W."/>
            <person name="Gao X."/>
        </authorList>
    </citation>
    <scope>NUCLEOTIDE SEQUENCE [LARGE SCALE GENOMIC DNA]</scope>
    <source>
        <strain evidence="3">SH9</strain>
    </source>
</reference>
<dbReference type="EMBL" id="PVZS01000003">
    <property type="protein sequence ID" value="PSC06297.1"/>
    <property type="molecule type" value="Genomic_DNA"/>
</dbReference>
<name>A0A2T1HX80_9HYPH</name>
<dbReference type="Proteomes" id="UP000239772">
    <property type="component" value="Unassembled WGS sequence"/>
</dbReference>
<dbReference type="Pfam" id="PF08241">
    <property type="entry name" value="Methyltransf_11"/>
    <property type="match status" value="1"/>
</dbReference>
<dbReference type="RefSeq" id="WP_106335212.1">
    <property type="nucleotide sequence ID" value="NZ_PVZS01000003.1"/>
</dbReference>
<protein>
    <submittedName>
        <fullName evidence="2">SAM-dependent methyltransferase</fullName>
    </submittedName>
</protein>
<accession>A0A2T1HX80</accession>
<organism evidence="2 3">
    <name type="scientific">Alsobacter soli</name>
    <dbReference type="NCBI Taxonomy" id="2109933"/>
    <lineage>
        <taxon>Bacteria</taxon>
        <taxon>Pseudomonadati</taxon>
        <taxon>Pseudomonadota</taxon>
        <taxon>Alphaproteobacteria</taxon>
        <taxon>Hyphomicrobiales</taxon>
        <taxon>Alsobacteraceae</taxon>
        <taxon>Alsobacter</taxon>
    </lineage>
</organism>
<evidence type="ECO:0000313" key="3">
    <source>
        <dbReference type="Proteomes" id="UP000239772"/>
    </source>
</evidence>
<dbReference type="SUPFAM" id="SSF53335">
    <property type="entry name" value="S-adenosyl-L-methionine-dependent methyltransferases"/>
    <property type="match status" value="1"/>
</dbReference>
<dbReference type="PANTHER" id="PTHR43591">
    <property type="entry name" value="METHYLTRANSFERASE"/>
    <property type="match status" value="1"/>
</dbReference>
<comment type="caution">
    <text evidence="2">The sequence shown here is derived from an EMBL/GenBank/DDBJ whole genome shotgun (WGS) entry which is preliminary data.</text>
</comment>
<dbReference type="InterPro" id="IPR013216">
    <property type="entry name" value="Methyltransf_11"/>
</dbReference>
<dbReference type="GO" id="GO:0008757">
    <property type="term" value="F:S-adenosylmethionine-dependent methyltransferase activity"/>
    <property type="evidence" value="ECO:0007669"/>
    <property type="project" value="InterPro"/>
</dbReference>
<gene>
    <name evidence="2" type="ORF">SLNSH_03135</name>
</gene>
<evidence type="ECO:0000259" key="1">
    <source>
        <dbReference type="Pfam" id="PF08241"/>
    </source>
</evidence>
<dbReference type="GO" id="GO:0032259">
    <property type="term" value="P:methylation"/>
    <property type="evidence" value="ECO:0007669"/>
    <property type="project" value="UniProtKB-KW"/>
</dbReference>
<dbReference type="OrthoDB" id="9795634at2"/>
<dbReference type="InterPro" id="IPR029063">
    <property type="entry name" value="SAM-dependent_MTases_sf"/>
</dbReference>
<dbReference type="CDD" id="cd02440">
    <property type="entry name" value="AdoMet_MTases"/>
    <property type="match status" value="1"/>
</dbReference>
<sequence length="261" mass="28378">MPGQIKFDNGESYERMMGRWSRLAGQVFLDWVDPRPGLRWLDVGCGNGAFTQLIQDRCAPSAVHGIDPSPAQLDFARKRPGVQSIDFRQGDAERLPFTDGSMDACSAALVLFFLADPARGVAEMARVTAPGGIVCAYLWDIPTGLPHFPIIRELRAAGMVPPLPPSASVSAPDALRALFADCGLEGVEMTEIGVERIFDGFDDWWETSLLGTSLSAAVEEFGLERIEPIRQRLRAQFADAGSGPFTRTARANAIKATKARL</sequence>
<keyword evidence="2" id="KW-0808">Transferase</keyword>
<dbReference type="PANTHER" id="PTHR43591:SF24">
    <property type="entry name" value="2-METHOXY-6-POLYPRENYL-1,4-BENZOQUINOL METHYLASE, MITOCHONDRIAL"/>
    <property type="match status" value="1"/>
</dbReference>
<proteinExistence type="predicted"/>
<dbReference type="Gene3D" id="3.40.50.150">
    <property type="entry name" value="Vaccinia Virus protein VP39"/>
    <property type="match status" value="1"/>
</dbReference>
<dbReference type="AlphaFoldDB" id="A0A2T1HX80"/>
<feature type="domain" description="Methyltransferase type 11" evidence="1">
    <location>
        <begin position="41"/>
        <end position="135"/>
    </location>
</feature>
<keyword evidence="3" id="KW-1185">Reference proteome</keyword>
<keyword evidence="2" id="KW-0489">Methyltransferase</keyword>